<comment type="subcellular location">
    <subcellularLocation>
        <location evidence="1">Membrane</location>
        <topology evidence="1">Multi-pass membrane protein</topology>
    </subcellularLocation>
</comment>
<evidence type="ECO:0000256" key="1">
    <source>
        <dbReference type="ARBA" id="ARBA00004141"/>
    </source>
</evidence>
<evidence type="ECO:0000256" key="4">
    <source>
        <dbReference type="ARBA" id="ARBA00023136"/>
    </source>
</evidence>
<organism evidence="6 7">
    <name type="scientific">Quercus suber</name>
    <name type="common">Cork oak</name>
    <dbReference type="NCBI Taxonomy" id="58331"/>
    <lineage>
        <taxon>Eukaryota</taxon>
        <taxon>Viridiplantae</taxon>
        <taxon>Streptophyta</taxon>
        <taxon>Embryophyta</taxon>
        <taxon>Tracheophyta</taxon>
        <taxon>Spermatophyta</taxon>
        <taxon>Magnoliopsida</taxon>
        <taxon>eudicotyledons</taxon>
        <taxon>Gunneridae</taxon>
        <taxon>Pentapetalae</taxon>
        <taxon>rosids</taxon>
        <taxon>fabids</taxon>
        <taxon>Fagales</taxon>
        <taxon>Fagaceae</taxon>
        <taxon>Quercus</taxon>
    </lineage>
</organism>
<protein>
    <recommendedName>
        <fullName evidence="5">Nodulin-like domain-containing protein</fullName>
    </recommendedName>
</protein>
<reference evidence="6 7" key="1">
    <citation type="journal article" date="2018" name="Sci. Data">
        <title>The draft genome sequence of cork oak.</title>
        <authorList>
            <person name="Ramos A.M."/>
            <person name="Usie A."/>
            <person name="Barbosa P."/>
            <person name="Barros P.M."/>
            <person name="Capote T."/>
            <person name="Chaves I."/>
            <person name="Simoes F."/>
            <person name="Abreu I."/>
            <person name="Carrasquinho I."/>
            <person name="Faro C."/>
            <person name="Guimaraes J.B."/>
            <person name="Mendonca D."/>
            <person name="Nobrega F."/>
            <person name="Rodrigues L."/>
            <person name="Saibo N.J.M."/>
            <person name="Varela M.C."/>
            <person name="Egas C."/>
            <person name="Matos J."/>
            <person name="Miguel C.M."/>
            <person name="Oliveira M.M."/>
            <person name="Ricardo C.P."/>
            <person name="Goncalves S."/>
        </authorList>
    </citation>
    <scope>NUCLEOTIDE SEQUENCE [LARGE SCALE GENOMIC DNA]</scope>
    <source>
        <strain evidence="7">cv. HL8</strain>
    </source>
</reference>
<dbReference type="InterPro" id="IPR010658">
    <property type="entry name" value="Nodulin-like"/>
</dbReference>
<sequence length="190" mass="20838">MANVFIYICIGANSQAFSNTGALGTSVMNFPENGGSRFGLSRQLDNPTNSKFSTTSSIFHLALPVLKEESKLWRRKEHPKNDPVQVKLVAENPQILEEPLLPLIEAQASERKPDSCFSNIFKPPDRGEDYTILQALFSIDMLILFVASTCGVGGTLTAIDNLGQIGKSLGYPDHSIETFVSLVSIWNYLG</sequence>
<evidence type="ECO:0000313" key="6">
    <source>
        <dbReference type="EMBL" id="KAK7859690.1"/>
    </source>
</evidence>
<comment type="caution">
    <text evidence="6">The sequence shown here is derived from an EMBL/GenBank/DDBJ whole genome shotgun (WGS) entry which is preliminary data.</text>
</comment>
<dbReference type="PANTHER" id="PTHR21576:SF84">
    <property type="entry name" value="FAMILY PROTEIN, PUTATIVE, EXPRESSED-RELATED"/>
    <property type="match status" value="1"/>
</dbReference>
<dbReference type="AlphaFoldDB" id="A0AAW0M7R8"/>
<dbReference type="Proteomes" id="UP000237347">
    <property type="component" value="Unassembled WGS sequence"/>
</dbReference>
<dbReference type="PANTHER" id="PTHR21576">
    <property type="entry name" value="UNCHARACTERIZED NODULIN-LIKE PROTEIN"/>
    <property type="match status" value="1"/>
</dbReference>
<feature type="domain" description="Nodulin-like" evidence="5">
    <location>
        <begin position="3"/>
        <end position="40"/>
    </location>
</feature>
<evidence type="ECO:0000259" key="5">
    <source>
        <dbReference type="Pfam" id="PF06813"/>
    </source>
</evidence>
<evidence type="ECO:0000256" key="3">
    <source>
        <dbReference type="ARBA" id="ARBA00022989"/>
    </source>
</evidence>
<keyword evidence="3" id="KW-1133">Transmembrane helix</keyword>
<evidence type="ECO:0000313" key="7">
    <source>
        <dbReference type="Proteomes" id="UP000237347"/>
    </source>
</evidence>
<accession>A0AAW0M7R8</accession>
<dbReference type="GO" id="GO:0016020">
    <property type="term" value="C:membrane"/>
    <property type="evidence" value="ECO:0007669"/>
    <property type="project" value="UniProtKB-SubCell"/>
</dbReference>
<name>A0AAW0M7R8_QUESU</name>
<dbReference type="EMBL" id="PKMF04000011">
    <property type="protein sequence ID" value="KAK7859690.1"/>
    <property type="molecule type" value="Genomic_DNA"/>
</dbReference>
<proteinExistence type="predicted"/>
<keyword evidence="7" id="KW-1185">Reference proteome</keyword>
<gene>
    <name evidence="6" type="ORF">CFP56_004778</name>
</gene>
<evidence type="ECO:0000256" key="2">
    <source>
        <dbReference type="ARBA" id="ARBA00022692"/>
    </source>
</evidence>
<keyword evidence="2" id="KW-0812">Transmembrane</keyword>
<dbReference type="Pfam" id="PF06813">
    <property type="entry name" value="Nodulin-like"/>
    <property type="match status" value="1"/>
</dbReference>
<keyword evidence="4" id="KW-0472">Membrane</keyword>